<evidence type="ECO:0000313" key="2">
    <source>
        <dbReference type="Proteomes" id="UP000031449"/>
    </source>
</evidence>
<dbReference type="PANTHER" id="PTHR39166">
    <property type="entry name" value="BLL1166 PROTEIN"/>
    <property type="match status" value="1"/>
</dbReference>
<dbReference type="Pfam" id="PF06042">
    <property type="entry name" value="NTP_transf_6"/>
    <property type="match status" value="1"/>
</dbReference>
<dbReference type="HOGENOM" id="CLU_092842_1_0_9"/>
<evidence type="ECO:0000313" key="1">
    <source>
        <dbReference type="EMBL" id="AJD89705.1"/>
    </source>
</evidence>
<dbReference type="AlphaFoldDB" id="A0A0B5AH39"/>
<gene>
    <name evidence="1" type="ORF">JMA_03880</name>
</gene>
<name>A0A0B5AH39_9BACL</name>
<dbReference type="STRING" id="1508404.JMA_03880"/>
<reference evidence="1 2" key="1">
    <citation type="submission" date="2014-08" db="EMBL/GenBank/DDBJ databases">
        <title>Complete genome of a marine bacteria Jeotgalibacillus malaysiensis.</title>
        <authorList>
            <person name="Yaakop A.S."/>
            <person name="Chan K.-G."/>
            <person name="Goh K.M."/>
        </authorList>
    </citation>
    <scope>NUCLEOTIDE SEQUENCE [LARGE SCALE GENOMIC DNA]</scope>
    <source>
        <strain evidence="1 2">D5</strain>
    </source>
</reference>
<dbReference type="BioCyc" id="JESP1508404:G14D9-9605-MONOMER"/>
<proteinExistence type="predicted"/>
<dbReference type="EMBL" id="CP009416">
    <property type="protein sequence ID" value="AJD89705.1"/>
    <property type="molecule type" value="Genomic_DNA"/>
</dbReference>
<dbReference type="Proteomes" id="UP000031449">
    <property type="component" value="Chromosome"/>
</dbReference>
<accession>A0A0B5AH39</accession>
<keyword evidence="2" id="KW-1185">Reference proteome</keyword>
<dbReference type="PANTHER" id="PTHR39166:SF1">
    <property type="entry name" value="BLL1166 PROTEIN"/>
    <property type="match status" value="1"/>
</dbReference>
<dbReference type="KEGG" id="jeo:JMA_03880"/>
<dbReference type="InterPro" id="IPR009267">
    <property type="entry name" value="NTP_transf_6"/>
</dbReference>
<protein>
    <recommendedName>
        <fullName evidence="3">Nucleotidyltransferase family protein</fullName>
    </recommendedName>
</protein>
<evidence type="ECO:0008006" key="3">
    <source>
        <dbReference type="Google" id="ProtNLM"/>
    </source>
</evidence>
<organism evidence="1 2">
    <name type="scientific">Jeotgalibacillus malaysiensis</name>
    <dbReference type="NCBI Taxonomy" id="1508404"/>
    <lineage>
        <taxon>Bacteria</taxon>
        <taxon>Bacillati</taxon>
        <taxon>Bacillota</taxon>
        <taxon>Bacilli</taxon>
        <taxon>Bacillales</taxon>
        <taxon>Caryophanaceae</taxon>
        <taxon>Jeotgalibacillus</taxon>
    </lineage>
</organism>
<sequence length="189" mass="22144">MSPEQWLGSDKETLEILKTVQQLNLEDWWVCAGYVRKKVWDELSREKENIPLADIDVIYFNAVDLSEETEKSYEAELHCLLPGLPWSVKNQARMHLVNGLEPYESARDAIAKFPETVTALGIKLDSADRFVFYAPHGIEDLLNFHIRPTPYFRVDALRKRIFEQRRQKKNWSSNWPEVTFCSIKEEKCP</sequence>
<dbReference type="OrthoDB" id="1901124at2"/>